<dbReference type="Proteomes" id="UP001307889">
    <property type="component" value="Chromosome 1"/>
</dbReference>
<sequence>MILPVRTCSFDYLNGIPSLVGFVYQPQAQIVEGTNLQRKRRLGFPWLSGLFRLFIFAAQKSEGWRWKSEKRIGRGLAKGRRNPFGNLAQHPADRTFRSP</sequence>
<keyword evidence="3" id="KW-1185">Reference proteome</keyword>
<reference evidence="2 3" key="1">
    <citation type="submission" date="2023-09" db="EMBL/GenBank/DDBJ databases">
        <title>Nesidiocoris tenuis whole genome shotgun sequence.</title>
        <authorList>
            <person name="Shibata T."/>
            <person name="Shimoda M."/>
            <person name="Kobayashi T."/>
            <person name="Uehara T."/>
        </authorList>
    </citation>
    <scope>NUCLEOTIDE SEQUENCE [LARGE SCALE GENOMIC DNA]</scope>
    <source>
        <strain evidence="2 3">Japan</strain>
    </source>
</reference>
<proteinExistence type="predicted"/>
<gene>
    <name evidence="2" type="ORF">NTJ_00009</name>
</gene>
<name>A0ABN7A554_9HEMI</name>
<accession>A0ABN7A554</accession>
<evidence type="ECO:0000313" key="2">
    <source>
        <dbReference type="EMBL" id="BES87204.1"/>
    </source>
</evidence>
<protein>
    <submittedName>
        <fullName evidence="2">Uncharacterized protein</fullName>
    </submittedName>
</protein>
<feature type="region of interest" description="Disordered" evidence="1">
    <location>
        <begin position="76"/>
        <end position="99"/>
    </location>
</feature>
<evidence type="ECO:0000256" key="1">
    <source>
        <dbReference type="SAM" id="MobiDB-lite"/>
    </source>
</evidence>
<organism evidence="2 3">
    <name type="scientific">Nesidiocoris tenuis</name>
    <dbReference type="NCBI Taxonomy" id="355587"/>
    <lineage>
        <taxon>Eukaryota</taxon>
        <taxon>Metazoa</taxon>
        <taxon>Ecdysozoa</taxon>
        <taxon>Arthropoda</taxon>
        <taxon>Hexapoda</taxon>
        <taxon>Insecta</taxon>
        <taxon>Pterygota</taxon>
        <taxon>Neoptera</taxon>
        <taxon>Paraneoptera</taxon>
        <taxon>Hemiptera</taxon>
        <taxon>Heteroptera</taxon>
        <taxon>Panheteroptera</taxon>
        <taxon>Cimicomorpha</taxon>
        <taxon>Miridae</taxon>
        <taxon>Dicyphina</taxon>
        <taxon>Nesidiocoris</taxon>
    </lineage>
</organism>
<dbReference type="EMBL" id="AP028909">
    <property type="protein sequence ID" value="BES87204.1"/>
    <property type="molecule type" value="Genomic_DNA"/>
</dbReference>
<evidence type="ECO:0000313" key="3">
    <source>
        <dbReference type="Proteomes" id="UP001307889"/>
    </source>
</evidence>